<comment type="subcellular location">
    <subcellularLocation>
        <location evidence="1">Nucleus</location>
    </subcellularLocation>
</comment>
<evidence type="ECO:0000256" key="1">
    <source>
        <dbReference type="ARBA" id="ARBA00004123"/>
    </source>
</evidence>
<reference evidence="6 7" key="1">
    <citation type="submission" date="2024-08" db="EMBL/GenBank/DDBJ databases">
        <title>Gnathostoma spinigerum genome.</title>
        <authorList>
            <person name="Gonzalez-Bertolin B."/>
            <person name="Monzon S."/>
            <person name="Zaballos A."/>
            <person name="Jimenez P."/>
            <person name="Dekumyoy P."/>
            <person name="Varona S."/>
            <person name="Cuesta I."/>
            <person name="Sumanam S."/>
            <person name="Adisakwattana P."/>
            <person name="Gasser R.B."/>
            <person name="Hernandez-Gonzalez A."/>
            <person name="Young N.D."/>
            <person name="Perteguer M.J."/>
        </authorList>
    </citation>
    <scope>NUCLEOTIDE SEQUENCE [LARGE SCALE GENOMIC DNA]</scope>
    <source>
        <strain evidence="6">AL3</strain>
        <tissue evidence="6">Liver</tissue>
    </source>
</reference>
<evidence type="ECO:0000259" key="5">
    <source>
        <dbReference type="Pfam" id="PF16755"/>
    </source>
</evidence>
<feature type="compositionally biased region" description="Polar residues" evidence="4">
    <location>
        <begin position="1053"/>
        <end position="1065"/>
    </location>
</feature>
<dbReference type="InterPro" id="IPR026054">
    <property type="entry name" value="Nucleoporin"/>
</dbReference>
<keyword evidence="2" id="KW-0813">Transport</keyword>
<comment type="caution">
    <text evidence="6">The sequence shown here is derived from an EMBL/GenBank/DDBJ whole genome shotgun (WGS) entry which is preliminary data.</text>
</comment>
<gene>
    <name evidence="6" type="ORF">AB6A40_005407</name>
</gene>
<keyword evidence="7" id="KW-1185">Reference proteome</keyword>
<evidence type="ECO:0000256" key="3">
    <source>
        <dbReference type="ARBA" id="ARBA00023242"/>
    </source>
</evidence>
<protein>
    <recommendedName>
        <fullName evidence="5">Nucleoporin Nup159/Nup146 N-terminal domain-containing protein</fullName>
    </recommendedName>
</protein>
<evidence type="ECO:0000256" key="2">
    <source>
        <dbReference type="ARBA" id="ARBA00022448"/>
    </source>
</evidence>
<feature type="region of interest" description="Disordered" evidence="4">
    <location>
        <begin position="1148"/>
        <end position="1171"/>
    </location>
</feature>
<feature type="domain" description="Nucleoporin Nup159/Nup146 N-terminal" evidence="5">
    <location>
        <begin position="161"/>
        <end position="397"/>
    </location>
</feature>
<dbReference type="SUPFAM" id="SSF117289">
    <property type="entry name" value="Nucleoporin domain"/>
    <property type="match status" value="1"/>
</dbReference>
<accession>A0ABD6EFD3</accession>
<proteinExistence type="predicted"/>
<feature type="compositionally biased region" description="Low complexity" evidence="4">
    <location>
        <begin position="1041"/>
        <end position="1050"/>
    </location>
</feature>
<evidence type="ECO:0000313" key="6">
    <source>
        <dbReference type="EMBL" id="MFH4978698.1"/>
    </source>
</evidence>
<dbReference type="Proteomes" id="UP001608902">
    <property type="component" value="Unassembled WGS sequence"/>
</dbReference>
<evidence type="ECO:0000256" key="4">
    <source>
        <dbReference type="SAM" id="MobiDB-lite"/>
    </source>
</evidence>
<dbReference type="PANTHER" id="PTHR23193:SF46">
    <property type="entry name" value="NUCLEAR PORE COMPLEX PROTEIN NUP214"/>
    <property type="match status" value="1"/>
</dbReference>
<dbReference type="InterPro" id="IPR039462">
    <property type="entry name" value="Nup159/Nup146_N"/>
</dbReference>
<feature type="compositionally biased region" description="Polar residues" evidence="4">
    <location>
        <begin position="949"/>
        <end position="965"/>
    </location>
</feature>
<organism evidence="6 7">
    <name type="scientific">Gnathostoma spinigerum</name>
    <dbReference type="NCBI Taxonomy" id="75299"/>
    <lineage>
        <taxon>Eukaryota</taxon>
        <taxon>Metazoa</taxon>
        <taxon>Ecdysozoa</taxon>
        <taxon>Nematoda</taxon>
        <taxon>Chromadorea</taxon>
        <taxon>Rhabditida</taxon>
        <taxon>Spirurina</taxon>
        <taxon>Gnathostomatomorpha</taxon>
        <taxon>Gnathostomatoidea</taxon>
        <taxon>Gnathostomatidae</taxon>
        <taxon>Gnathostoma</taxon>
    </lineage>
</organism>
<dbReference type="PANTHER" id="PTHR23193">
    <property type="entry name" value="NUCLEAR PORE COMPLEX PROTEIN NUP"/>
    <property type="match status" value="1"/>
</dbReference>
<feature type="region of interest" description="Disordered" evidence="4">
    <location>
        <begin position="1041"/>
        <end position="1065"/>
    </location>
</feature>
<dbReference type="GO" id="GO:0005634">
    <property type="term" value="C:nucleus"/>
    <property type="evidence" value="ECO:0007669"/>
    <property type="project" value="UniProtKB-SubCell"/>
</dbReference>
<dbReference type="Gene3D" id="2.130.10.10">
    <property type="entry name" value="YVTN repeat-like/Quinoprotein amine dehydrogenase"/>
    <property type="match status" value="1"/>
</dbReference>
<feature type="region of interest" description="Disordered" evidence="4">
    <location>
        <begin position="949"/>
        <end position="975"/>
    </location>
</feature>
<keyword evidence="3" id="KW-0539">Nucleus</keyword>
<dbReference type="Pfam" id="PF16755">
    <property type="entry name" value="Beta-prop_NUP159_NUP214"/>
    <property type="match status" value="1"/>
</dbReference>
<dbReference type="InterPro" id="IPR015943">
    <property type="entry name" value="WD40/YVTN_repeat-like_dom_sf"/>
</dbReference>
<sequence length="1409" mass="150964">MQSKEVTDFQFRALRRVRVFDEKISASSHQLTPFCIAISSTYGICVIASQRNCLFSLKTEDIHKLIPNKTNINVEVTDCKMKRTTLMLGQIEIMSLACSCDGRILSLLVNSPNGPFVHLFDICYFSTDCPAPVGKPFQSYRISSCCDSDALFIDWNPVLCGVFVVAASDGSLATVSIDINKPEKLTVVGSAELRFAVTCVSWSPKGKQLVLGDNDGLIHQYKPEMIKVRDVAAPTDFPVASGAHLRCSGICWLATTDFLVAYSPTDNETVAIARLTVKKNSSPVWKYIGDVMYCTDRSPFPQKVSFLTIQQWDVVFCASTRSCEVAVFGKLTGELECWTLEDNVRLEMPVNKSHEESFPMGFAIDLSSQQPFKLYDDQPDVRPPCPVVMVLSSHGLLLPFNILSLITNHTPINMVPIPIPQDIVNLPSDVVDATLRSPVVSSQLRMNSDTHHIHGQTGIMKQEPVTTVTPLLFDGFTQFSSSLQNNTLSPVAVKPTQSPDVVRPIVPTLSSAISNKPLSATHTAPKPPEKLAETMQKEKVENLRQEFKSLLTIYDAKLFEVSETIDWMADLRASVGKILREESDDGKESDAIEEIEKIKSTVEQWVTCLEQDEKDLMVSVMKGEKFFKDKQDFDKKFQSNFVLEFDTSYRMEKIEKQFNQLQRKIGLVENFLAASVGSRIFEGRNRKEIREVLCPEDEEKVRVIVKRFWRAMAERRKSLIELKQKYMLLAAKRRSFARGKEHLMPNSTMDAKRSVSDQSVQPNRVSRIVLKDVEPIEIADTEEKRNVLVRSLAKRAQLLGSPQIAKVLPFPGKDTTEPITELHDQTSQRPTYYCSAQAFVTPIRISPKKFMDIGTQSPDFMSKASANGTGTGKIGDFALTASKISVNSASSLKPSKTTTPLSTPICNEVVSTVGSTPLTTTVAMAPYSSEPNVVCGKSTFGSIFDNSFSKPSSTKAPNISTSASQPIKPAKTEQPNKSSIFNAHVVCSSDQTRTVSFTSPSTIPAALVIAKDATNEPIYSRPPAGDSSGCAVSSVKSSLSSSLTAPTSKSSTEKTASLSPSSVSTALPVSSLSDIKTGVTAASNQTVDESKSAVTKKDSNLFSEVATTTITTVTTSSPKVATDAATTSESQKDSVSGKNAVSFSFKLPSTESSTSTTTAQPTGSSLFGNVFNSNPTTVTTTSLSADEGMMEDENPTITTGLFSSALSMGSGGTQTSMSSTSFANPFASGLSFSSPMKQQHSQSPFASTTGTRASVFGGKVSSAQSSSVFGGNASTSSNSPGLFAAAMSGQTSSVGKGFSSLFGGGSSAFGAAPSFGSKPTFGSSSPFSSSFSNQSKTSSAGVTSGAFSAFAQSGGSSGFGALASRTGGSVFGGGASGGFGALAQNAPTTQSSVFGGGSMASGSSFTAWR</sequence>
<evidence type="ECO:0000313" key="7">
    <source>
        <dbReference type="Proteomes" id="UP001608902"/>
    </source>
</evidence>
<name>A0ABD6EFD3_9BILA</name>
<dbReference type="EMBL" id="JBGFUD010003424">
    <property type="protein sequence ID" value="MFH4978698.1"/>
    <property type="molecule type" value="Genomic_DNA"/>
</dbReference>
<feature type="compositionally biased region" description="Low complexity" evidence="4">
    <location>
        <begin position="1149"/>
        <end position="1165"/>
    </location>
</feature>